<proteinExistence type="predicted"/>
<dbReference type="InterPro" id="IPR036890">
    <property type="entry name" value="HATPase_C_sf"/>
</dbReference>
<comment type="catalytic activity">
    <reaction evidence="1">
        <text>ATP + protein L-histidine = ADP + protein N-phospho-L-histidine.</text>
        <dbReference type="EC" id="2.7.13.3"/>
    </reaction>
</comment>
<name>A0ABS2DQB1_9BURK</name>
<reference evidence="21 22" key="1">
    <citation type="journal article" date="2021" name="Sci. Rep.">
        <title>The distribution of antibiotic resistance genes in chicken gut microbiota commensals.</title>
        <authorList>
            <person name="Juricova H."/>
            <person name="Matiasovicova J."/>
            <person name="Kubasova T."/>
            <person name="Cejkova D."/>
            <person name="Rychlik I."/>
        </authorList>
    </citation>
    <scope>NUCLEOTIDE SEQUENCE [LARGE SCALE GENOMIC DNA]</scope>
    <source>
        <strain evidence="21 22">An829</strain>
    </source>
</reference>
<keyword evidence="12 21" id="KW-0418">Kinase</keyword>
<dbReference type="RefSeq" id="WP_205101974.1">
    <property type="nucleotide sequence ID" value="NZ_JACJJC010000003.1"/>
</dbReference>
<dbReference type="PANTHER" id="PTHR45453:SF1">
    <property type="entry name" value="PHOSPHATE REGULON SENSOR PROTEIN PHOR"/>
    <property type="match status" value="1"/>
</dbReference>
<dbReference type="InterPro" id="IPR003594">
    <property type="entry name" value="HATPase_dom"/>
</dbReference>
<protein>
    <recommendedName>
        <fullName evidence="4">Phosphate regulon sensor protein PhoR</fullName>
        <ecNumber evidence="3">2.7.13.3</ecNumber>
    </recommendedName>
</protein>
<keyword evidence="5" id="KW-0813">Transport</keyword>
<dbReference type="Gene3D" id="3.30.565.10">
    <property type="entry name" value="Histidine kinase-like ATPase, C-terminal domain"/>
    <property type="match status" value="1"/>
</dbReference>
<dbReference type="InterPro" id="IPR014310">
    <property type="entry name" value="Sig_transdc_His_kinase_PhoR"/>
</dbReference>
<evidence type="ECO:0000256" key="14">
    <source>
        <dbReference type="ARBA" id="ARBA00022989"/>
    </source>
</evidence>
<dbReference type="InterPro" id="IPR003661">
    <property type="entry name" value="HisK_dim/P_dom"/>
</dbReference>
<dbReference type="InterPro" id="IPR004358">
    <property type="entry name" value="Sig_transdc_His_kin-like_C"/>
</dbReference>
<evidence type="ECO:0000313" key="21">
    <source>
        <dbReference type="EMBL" id="MBM6703515.1"/>
    </source>
</evidence>
<feature type="compositionally biased region" description="Gly residues" evidence="18">
    <location>
        <begin position="14"/>
        <end position="24"/>
    </location>
</feature>
<evidence type="ECO:0000256" key="19">
    <source>
        <dbReference type="SAM" id="Phobius"/>
    </source>
</evidence>
<dbReference type="InterPro" id="IPR035965">
    <property type="entry name" value="PAS-like_dom_sf"/>
</dbReference>
<feature type="transmembrane region" description="Helical" evidence="19">
    <location>
        <begin position="83"/>
        <end position="105"/>
    </location>
</feature>
<dbReference type="InterPro" id="IPR036097">
    <property type="entry name" value="HisK_dim/P_sf"/>
</dbReference>
<evidence type="ECO:0000256" key="11">
    <source>
        <dbReference type="ARBA" id="ARBA00022741"/>
    </source>
</evidence>
<dbReference type="Pfam" id="PF13188">
    <property type="entry name" value="PAS_8"/>
    <property type="match status" value="1"/>
</dbReference>
<evidence type="ECO:0000259" key="20">
    <source>
        <dbReference type="PROSITE" id="PS50109"/>
    </source>
</evidence>
<dbReference type="EMBL" id="JACJJC010000003">
    <property type="protein sequence ID" value="MBM6703515.1"/>
    <property type="molecule type" value="Genomic_DNA"/>
</dbReference>
<dbReference type="SMART" id="SM00091">
    <property type="entry name" value="PAS"/>
    <property type="match status" value="1"/>
</dbReference>
<dbReference type="NCBIfam" id="TIGR02966">
    <property type="entry name" value="phoR_proteo"/>
    <property type="match status" value="1"/>
</dbReference>
<evidence type="ECO:0000256" key="13">
    <source>
        <dbReference type="ARBA" id="ARBA00022840"/>
    </source>
</evidence>
<evidence type="ECO:0000256" key="7">
    <source>
        <dbReference type="ARBA" id="ARBA00022553"/>
    </source>
</evidence>
<dbReference type="SMART" id="SM00388">
    <property type="entry name" value="HisKA"/>
    <property type="match status" value="1"/>
</dbReference>
<dbReference type="InterPro" id="IPR005467">
    <property type="entry name" value="His_kinase_dom"/>
</dbReference>
<sequence length="455" mass="50067">MTNENASKRAAGTNGSGTNGGSNGYNGRNGAAGASPWLAPSDPGPDERLANIRLRARIVGAGFIALFFCAAVIWYMAGAESALIVLMLGAMALFAAAMFLFQDLLREDSKKAKRIRDRDARYRQTLALLPEGVVILGEGRRIEWVNEQATVHMGVRQEDAGKPFFDVVTDRDFERWLSEGDFASRFMLEQPGGSRIFEVAVVAPDARHTLIVTHDVTERRRIDDMRRDFVANVSHELRTPLTVISGFLETEVEQPGAPSALLMHHRQLMVEQTRRMKRLLEDLLMLSGLENADEPGSDEPAVIAMPKLVEDVVREGKALSNGRHEITMEVEDVSLIGQPEEIRSAAMNLVSNAVRYTPDGGSIHVVWRRQGTGAIFSVRDTGIGIAAKHIPRLTERFFRVDKGRSRATGGTGLGLAIVKHILRRNGGELGIESELGKGSTFSMRFPESRIFRPIG</sequence>
<dbReference type="GO" id="GO:0016301">
    <property type="term" value="F:kinase activity"/>
    <property type="evidence" value="ECO:0007669"/>
    <property type="project" value="UniProtKB-KW"/>
</dbReference>
<feature type="region of interest" description="Disordered" evidence="18">
    <location>
        <begin position="1"/>
        <end position="28"/>
    </location>
</feature>
<comment type="caution">
    <text evidence="21">The sequence shown here is derived from an EMBL/GenBank/DDBJ whole genome shotgun (WGS) entry which is preliminary data.</text>
</comment>
<dbReference type="InterPro" id="IPR000014">
    <property type="entry name" value="PAS"/>
</dbReference>
<keyword evidence="6" id="KW-1003">Cell membrane</keyword>
<evidence type="ECO:0000256" key="6">
    <source>
        <dbReference type="ARBA" id="ARBA00022475"/>
    </source>
</evidence>
<evidence type="ECO:0000256" key="16">
    <source>
        <dbReference type="ARBA" id="ARBA00023136"/>
    </source>
</evidence>
<keyword evidence="9" id="KW-0808">Transferase</keyword>
<dbReference type="InterPro" id="IPR050351">
    <property type="entry name" value="BphY/WalK/GraS-like"/>
</dbReference>
<evidence type="ECO:0000256" key="17">
    <source>
        <dbReference type="ARBA" id="ARBA00025207"/>
    </source>
</evidence>
<evidence type="ECO:0000256" key="8">
    <source>
        <dbReference type="ARBA" id="ARBA00022592"/>
    </source>
</evidence>
<dbReference type="PRINTS" id="PR00344">
    <property type="entry name" value="BCTRLSENSOR"/>
</dbReference>
<dbReference type="PROSITE" id="PS50109">
    <property type="entry name" value="HIS_KIN"/>
    <property type="match status" value="1"/>
</dbReference>
<comment type="function">
    <text evidence="17">Member of the two-component regulatory system PhoR/PhoB involved in the phosphate regulon genes expression. PhoR may function as a membrane-associated protein kinase that phosphorylates PhoB in response to environmental signals.</text>
</comment>
<evidence type="ECO:0000256" key="9">
    <source>
        <dbReference type="ARBA" id="ARBA00022679"/>
    </source>
</evidence>
<dbReference type="CDD" id="cd00082">
    <property type="entry name" value="HisKA"/>
    <property type="match status" value="1"/>
</dbReference>
<gene>
    <name evidence="21" type="primary">phoR</name>
    <name evidence="21" type="ORF">H6A60_03260</name>
</gene>
<keyword evidence="7" id="KW-0597">Phosphoprotein</keyword>
<dbReference type="PANTHER" id="PTHR45453">
    <property type="entry name" value="PHOSPHATE REGULON SENSOR PROTEIN PHOR"/>
    <property type="match status" value="1"/>
</dbReference>
<dbReference type="EC" id="2.7.13.3" evidence="3"/>
<dbReference type="Proteomes" id="UP000715095">
    <property type="component" value="Unassembled WGS sequence"/>
</dbReference>
<keyword evidence="16 19" id="KW-0472">Membrane</keyword>
<keyword evidence="15" id="KW-0902">Two-component regulatory system</keyword>
<dbReference type="Gene3D" id="3.30.450.20">
    <property type="entry name" value="PAS domain"/>
    <property type="match status" value="1"/>
</dbReference>
<evidence type="ECO:0000256" key="4">
    <source>
        <dbReference type="ARBA" id="ARBA00019665"/>
    </source>
</evidence>
<dbReference type="SUPFAM" id="SSF55874">
    <property type="entry name" value="ATPase domain of HSP90 chaperone/DNA topoisomerase II/histidine kinase"/>
    <property type="match status" value="1"/>
</dbReference>
<keyword evidence="14 19" id="KW-1133">Transmembrane helix</keyword>
<evidence type="ECO:0000256" key="18">
    <source>
        <dbReference type="SAM" id="MobiDB-lite"/>
    </source>
</evidence>
<keyword evidence="13" id="KW-0067">ATP-binding</keyword>
<keyword evidence="8" id="KW-0592">Phosphate transport</keyword>
<evidence type="ECO:0000256" key="3">
    <source>
        <dbReference type="ARBA" id="ARBA00012438"/>
    </source>
</evidence>
<dbReference type="SUPFAM" id="SSF47384">
    <property type="entry name" value="Homodimeric domain of signal transducing histidine kinase"/>
    <property type="match status" value="1"/>
</dbReference>
<evidence type="ECO:0000256" key="2">
    <source>
        <dbReference type="ARBA" id="ARBA00004236"/>
    </source>
</evidence>
<accession>A0ABS2DQB1</accession>
<evidence type="ECO:0000256" key="12">
    <source>
        <dbReference type="ARBA" id="ARBA00022777"/>
    </source>
</evidence>
<comment type="subcellular location">
    <subcellularLocation>
        <location evidence="2">Cell membrane</location>
    </subcellularLocation>
</comment>
<dbReference type="SMART" id="SM00387">
    <property type="entry name" value="HATPase_c"/>
    <property type="match status" value="1"/>
</dbReference>
<evidence type="ECO:0000256" key="15">
    <source>
        <dbReference type="ARBA" id="ARBA00023012"/>
    </source>
</evidence>
<evidence type="ECO:0000256" key="10">
    <source>
        <dbReference type="ARBA" id="ARBA00022692"/>
    </source>
</evidence>
<dbReference type="Pfam" id="PF02518">
    <property type="entry name" value="HATPase_c"/>
    <property type="match status" value="1"/>
</dbReference>
<keyword evidence="10 19" id="KW-0812">Transmembrane</keyword>
<evidence type="ECO:0000256" key="1">
    <source>
        <dbReference type="ARBA" id="ARBA00000085"/>
    </source>
</evidence>
<evidence type="ECO:0000256" key="5">
    <source>
        <dbReference type="ARBA" id="ARBA00022448"/>
    </source>
</evidence>
<dbReference type="SUPFAM" id="SSF55785">
    <property type="entry name" value="PYP-like sensor domain (PAS domain)"/>
    <property type="match status" value="1"/>
</dbReference>
<feature type="transmembrane region" description="Helical" evidence="19">
    <location>
        <begin position="58"/>
        <end position="77"/>
    </location>
</feature>
<dbReference type="Pfam" id="PF00512">
    <property type="entry name" value="HisKA"/>
    <property type="match status" value="1"/>
</dbReference>
<feature type="domain" description="Histidine kinase" evidence="20">
    <location>
        <begin position="232"/>
        <end position="449"/>
    </location>
</feature>
<keyword evidence="11" id="KW-0547">Nucleotide-binding</keyword>
<dbReference type="Gene3D" id="1.10.287.130">
    <property type="match status" value="1"/>
</dbReference>
<evidence type="ECO:0000313" key="22">
    <source>
        <dbReference type="Proteomes" id="UP000715095"/>
    </source>
</evidence>
<organism evidence="21 22">
    <name type="scientific">Sutterella massiliensis</name>
    <dbReference type="NCBI Taxonomy" id="1816689"/>
    <lineage>
        <taxon>Bacteria</taxon>
        <taxon>Pseudomonadati</taxon>
        <taxon>Pseudomonadota</taxon>
        <taxon>Betaproteobacteria</taxon>
        <taxon>Burkholderiales</taxon>
        <taxon>Sutterellaceae</taxon>
        <taxon>Sutterella</taxon>
    </lineage>
</organism>
<keyword evidence="22" id="KW-1185">Reference proteome</keyword>